<dbReference type="Proteomes" id="UP000005459">
    <property type="component" value="Unassembled WGS sequence"/>
</dbReference>
<evidence type="ECO:0000313" key="2">
    <source>
        <dbReference type="Proteomes" id="UP000005459"/>
    </source>
</evidence>
<proteinExistence type="predicted"/>
<dbReference type="EMBL" id="AFWV01000005">
    <property type="protein sequence ID" value="EGV18824.1"/>
    <property type="molecule type" value="Genomic_DNA"/>
</dbReference>
<organism evidence="1 2">
    <name type="scientific">Thiocapsa marina 5811</name>
    <dbReference type="NCBI Taxonomy" id="768671"/>
    <lineage>
        <taxon>Bacteria</taxon>
        <taxon>Pseudomonadati</taxon>
        <taxon>Pseudomonadota</taxon>
        <taxon>Gammaproteobacteria</taxon>
        <taxon>Chromatiales</taxon>
        <taxon>Chromatiaceae</taxon>
        <taxon>Thiocapsa</taxon>
    </lineage>
</organism>
<dbReference type="RefSeq" id="WP_007192505.1">
    <property type="nucleotide sequence ID" value="NZ_AFWV01000005.1"/>
</dbReference>
<dbReference type="OrthoDB" id="9102248at2"/>
<reference evidence="1 2" key="1">
    <citation type="submission" date="2011-06" db="EMBL/GenBank/DDBJ databases">
        <title>The draft genome of Thiocapsa marina 5811.</title>
        <authorList>
            <consortium name="US DOE Joint Genome Institute (JGI-PGF)"/>
            <person name="Lucas S."/>
            <person name="Han J."/>
            <person name="Cheng J.-F."/>
            <person name="Goodwin L."/>
            <person name="Pitluck S."/>
            <person name="Peters L."/>
            <person name="Land M.L."/>
            <person name="Hauser L."/>
            <person name="Vogl K."/>
            <person name="Liu Z."/>
            <person name="Imhoff J."/>
            <person name="Thiel V."/>
            <person name="Frigaard N.-U."/>
            <person name="Bryant D."/>
            <person name="Woyke T.J."/>
        </authorList>
    </citation>
    <scope>NUCLEOTIDE SEQUENCE [LARGE SCALE GENOMIC DNA]</scope>
    <source>
        <strain evidence="1 2">5811</strain>
    </source>
</reference>
<name>F9U9M6_9GAMM</name>
<accession>F9U9M6</accession>
<protein>
    <submittedName>
        <fullName evidence="1">Uncharacterized protein</fullName>
    </submittedName>
</protein>
<keyword evidence="2" id="KW-1185">Reference proteome</keyword>
<gene>
    <name evidence="1" type="ORF">ThimaDRAFT_1628</name>
</gene>
<evidence type="ECO:0000313" key="1">
    <source>
        <dbReference type="EMBL" id="EGV18824.1"/>
    </source>
</evidence>
<sequence length="171" mass="19204">MRRRTDALVTGAVRYGRTLGLKRTVSVSYSTRIYILGPDDTLYRLASATFSRMVDDPESHRLERFAGQRVRMAEVIVEVRDRAPYAIVRLVYEMLGFDAEGRLDRDAFIRRNAALAELAIDPVIPRRVDAEKAVVDAGSRFVARGGFRHPSAALEQEILRAALDAAPCKRL</sequence>
<dbReference type="AlphaFoldDB" id="F9U9M6"/>
<dbReference type="eggNOG" id="ENOG5033IGB">
    <property type="taxonomic scope" value="Bacteria"/>
</dbReference>